<protein>
    <submittedName>
        <fullName evidence="1">Uncharacterized protein</fullName>
    </submittedName>
</protein>
<proteinExistence type="predicted"/>
<reference evidence="1" key="1">
    <citation type="journal article" date="2014" name="Int. J. Syst. Evol. Microbiol.">
        <title>Complete genome sequence of Corynebacterium casei LMG S-19264T (=DSM 44701T), isolated from a smear-ripened cheese.</title>
        <authorList>
            <consortium name="US DOE Joint Genome Institute (JGI-PGF)"/>
            <person name="Walter F."/>
            <person name="Albersmeier A."/>
            <person name="Kalinowski J."/>
            <person name="Ruckert C."/>
        </authorList>
    </citation>
    <scope>NUCLEOTIDE SEQUENCE</scope>
    <source>
        <strain evidence="1">CCM 8606</strain>
    </source>
</reference>
<organism evidence="1 2">
    <name type="scientific">Galliscardovia ingluviei</name>
    <dbReference type="NCBI Taxonomy" id="1769422"/>
    <lineage>
        <taxon>Bacteria</taxon>
        <taxon>Bacillati</taxon>
        <taxon>Actinomycetota</taxon>
        <taxon>Actinomycetes</taxon>
        <taxon>Bifidobacteriales</taxon>
        <taxon>Bifidobacteriaceae</taxon>
        <taxon>Galliscardovia</taxon>
    </lineage>
</organism>
<comment type="caution">
    <text evidence="1">The sequence shown here is derived from an EMBL/GenBank/DDBJ whole genome shotgun (WGS) entry which is preliminary data.</text>
</comment>
<sequence length="123" mass="14128">MATTQNHITLDMNQLEAIGIPEALAYTMDCVQHFHTVPDVGNLHATLPVLESYVESIERTTPSLLSTIPQQYVHLLYRYVINKITSTEPPEQRFWFTIKQGLQDPTELTALPHYVNELIEQHQ</sequence>
<gene>
    <name evidence="1" type="ORF">GCM10007377_15670</name>
</gene>
<accession>A0A8J3AR42</accession>
<evidence type="ECO:0000313" key="1">
    <source>
        <dbReference type="EMBL" id="GGI15392.1"/>
    </source>
</evidence>
<name>A0A8J3AR42_9BIFI</name>
<dbReference type="Proteomes" id="UP000619536">
    <property type="component" value="Unassembled WGS sequence"/>
</dbReference>
<dbReference type="AlphaFoldDB" id="A0A8J3AR42"/>
<evidence type="ECO:0000313" key="2">
    <source>
        <dbReference type="Proteomes" id="UP000619536"/>
    </source>
</evidence>
<keyword evidence="2" id="KW-1185">Reference proteome</keyword>
<dbReference type="EMBL" id="BMDH01000006">
    <property type="protein sequence ID" value="GGI15392.1"/>
    <property type="molecule type" value="Genomic_DNA"/>
</dbReference>
<dbReference type="RefSeq" id="WP_188355736.1">
    <property type="nucleotide sequence ID" value="NZ_BMDH01000006.1"/>
</dbReference>
<reference evidence="1" key="2">
    <citation type="submission" date="2020-09" db="EMBL/GenBank/DDBJ databases">
        <authorList>
            <person name="Sun Q."/>
            <person name="Sedlacek I."/>
        </authorList>
    </citation>
    <scope>NUCLEOTIDE SEQUENCE</scope>
    <source>
        <strain evidence="1">CCM 8606</strain>
    </source>
</reference>